<feature type="transmembrane region" description="Helical" evidence="5">
    <location>
        <begin position="65"/>
        <end position="85"/>
    </location>
</feature>
<evidence type="ECO:0000259" key="6">
    <source>
        <dbReference type="Pfam" id="PF00892"/>
    </source>
</evidence>
<evidence type="ECO:0000256" key="5">
    <source>
        <dbReference type="SAM" id="Phobius"/>
    </source>
</evidence>
<keyword evidence="4 5" id="KW-0472">Membrane</keyword>
<dbReference type="PANTHER" id="PTHR32322:SF2">
    <property type="entry name" value="EAMA DOMAIN-CONTAINING PROTEIN"/>
    <property type="match status" value="1"/>
</dbReference>
<dbReference type="GO" id="GO:0016020">
    <property type="term" value="C:membrane"/>
    <property type="evidence" value="ECO:0007669"/>
    <property type="project" value="UniProtKB-SubCell"/>
</dbReference>
<comment type="subcellular location">
    <subcellularLocation>
        <location evidence="1">Membrane</location>
        <topology evidence="1">Multi-pass membrane protein</topology>
    </subcellularLocation>
</comment>
<protein>
    <submittedName>
        <fullName evidence="7">EamA family transporter</fullName>
    </submittedName>
</protein>
<dbReference type="InterPro" id="IPR000620">
    <property type="entry name" value="EamA_dom"/>
</dbReference>
<feature type="transmembrane region" description="Helical" evidence="5">
    <location>
        <begin position="181"/>
        <end position="200"/>
    </location>
</feature>
<dbReference type="SUPFAM" id="SSF103481">
    <property type="entry name" value="Multidrug resistance efflux transporter EmrE"/>
    <property type="match status" value="2"/>
</dbReference>
<dbReference type="InterPro" id="IPR037185">
    <property type="entry name" value="EmrE-like"/>
</dbReference>
<dbReference type="Pfam" id="PF00892">
    <property type="entry name" value="EamA"/>
    <property type="match status" value="2"/>
</dbReference>
<dbReference type="OrthoDB" id="17861at2157"/>
<keyword evidence="2 5" id="KW-0812">Transmembrane</keyword>
<sequence length="315" mass="32395">MSRRAALCFALTAFCFGTSFVGIEAGLVSLPPVLFAAFRVDVAAVVLLAYAWYRYDAWRPRSRADVLGVVASGLLVVVANNVLLFVGQTTTSGNAGAVVYGLMPVVAPAFAVFLLRDERVSLADAAGLLLGLTGVVVIVQPDPANLVGSAGQGLVACAAVCVALGSVLLRRISPTMPTLALTGWSMALAAPVVHGVSLGLNESAPVAWTPDVLGAVLYVGLVGTAVAYPAYYALIGAVGPVRANLTAYAMPVVAALTGWAVLGETVAPETGVGFVVVFAGFAVVQRRALVEGLRDWLGRDVEVSAFEGSFEAVDD</sequence>
<evidence type="ECO:0000313" key="8">
    <source>
        <dbReference type="Proteomes" id="UP000236584"/>
    </source>
</evidence>
<feature type="transmembrane region" description="Helical" evidence="5">
    <location>
        <begin position="32"/>
        <end position="53"/>
    </location>
</feature>
<dbReference type="EMBL" id="CP026309">
    <property type="protein sequence ID" value="AUV83328.1"/>
    <property type="molecule type" value="Genomic_DNA"/>
</dbReference>
<dbReference type="InterPro" id="IPR050638">
    <property type="entry name" value="AA-Vitamin_Transporters"/>
</dbReference>
<evidence type="ECO:0000256" key="2">
    <source>
        <dbReference type="ARBA" id="ARBA00022692"/>
    </source>
</evidence>
<evidence type="ECO:0000256" key="3">
    <source>
        <dbReference type="ARBA" id="ARBA00022989"/>
    </source>
</evidence>
<name>A0A2I8VN29_9EURY</name>
<feature type="domain" description="EamA" evidence="6">
    <location>
        <begin position="5"/>
        <end position="139"/>
    </location>
</feature>
<feature type="transmembrane region" description="Helical" evidence="5">
    <location>
        <begin position="122"/>
        <end position="140"/>
    </location>
</feature>
<evidence type="ECO:0000256" key="4">
    <source>
        <dbReference type="ARBA" id="ARBA00023136"/>
    </source>
</evidence>
<organism evidence="7 8">
    <name type="scientific">Salinigranum rubrum</name>
    <dbReference type="NCBI Taxonomy" id="755307"/>
    <lineage>
        <taxon>Archaea</taxon>
        <taxon>Methanobacteriati</taxon>
        <taxon>Methanobacteriota</taxon>
        <taxon>Stenosarchaea group</taxon>
        <taxon>Halobacteria</taxon>
        <taxon>Halobacteriales</taxon>
        <taxon>Haloferacaceae</taxon>
        <taxon>Salinigranum</taxon>
    </lineage>
</organism>
<keyword evidence="3 5" id="KW-1133">Transmembrane helix</keyword>
<dbReference type="GeneID" id="35594055"/>
<feature type="transmembrane region" description="Helical" evidence="5">
    <location>
        <begin position="146"/>
        <end position="169"/>
    </location>
</feature>
<evidence type="ECO:0000256" key="1">
    <source>
        <dbReference type="ARBA" id="ARBA00004141"/>
    </source>
</evidence>
<gene>
    <name evidence="7" type="ORF">C2R22_18145</name>
</gene>
<feature type="transmembrane region" description="Helical" evidence="5">
    <location>
        <begin position="241"/>
        <end position="260"/>
    </location>
</feature>
<keyword evidence="8" id="KW-1185">Reference proteome</keyword>
<accession>A0A2I8VN29</accession>
<feature type="transmembrane region" description="Helical" evidence="5">
    <location>
        <begin position="266"/>
        <end position="284"/>
    </location>
</feature>
<dbReference type="AlphaFoldDB" id="A0A2I8VN29"/>
<feature type="transmembrane region" description="Helical" evidence="5">
    <location>
        <begin position="97"/>
        <end position="115"/>
    </location>
</feature>
<feature type="transmembrane region" description="Helical" evidence="5">
    <location>
        <begin position="212"/>
        <end position="234"/>
    </location>
</feature>
<dbReference type="Proteomes" id="UP000236584">
    <property type="component" value="Chromosome"/>
</dbReference>
<dbReference type="RefSeq" id="WP_103427017.1">
    <property type="nucleotide sequence ID" value="NZ_CP026309.1"/>
</dbReference>
<evidence type="ECO:0000313" key="7">
    <source>
        <dbReference type="EMBL" id="AUV83328.1"/>
    </source>
</evidence>
<reference evidence="7 8" key="1">
    <citation type="submission" date="2018-01" db="EMBL/GenBank/DDBJ databases">
        <title>Complete genome sequence of Salinigranum rubrum GX10T, an extremely halophilic archaeon isolated from a marine solar saltern.</title>
        <authorList>
            <person name="Han S."/>
        </authorList>
    </citation>
    <scope>NUCLEOTIDE SEQUENCE [LARGE SCALE GENOMIC DNA]</scope>
    <source>
        <strain evidence="7 8">GX10</strain>
    </source>
</reference>
<feature type="domain" description="EamA" evidence="6">
    <location>
        <begin position="152"/>
        <end position="284"/>
    </location>
</feature>
<dbReference type="KEGG" id="srub:C2R22_18145"/>
<proteinExistence type="predicted"/>
<dbReference type="PANTHER" id="PTHR32322">
    <property type="entry name" value="INNER MEMBRANE TRANSPORTER"/>
    <property type="match status" value="1"/>
</dbReference>